<gene>
    <name evidence="9" type="ORF">CGXH109_LOCUS138948</name>
</gene>
<dbReference type="Gene3D" id="1.10.1370.10">
    <property type="entry name" value="Neurolysin, domain 3"/>
    <property type="match status" value="1"/>
</dbReference>
<accession>A0A9W4WJG0</accession>
<dbReference type="GO" id="GO:0005758">
    <property type="term" value="C:mitochondrial intermembrane space"/>
    <property type="evidence" value="ECO:0007669"/>
    <property type="project" value="TreeGrafter"/>
</dbReference>
<dbReference type="PANTHER" id="PTHR11804:SF84">
    <property type="entry name" value="SACCHAROLYSIN"/>
    <property type="match status" value="1"/>
</dbReference>
<dbReference type="GO" id="GO:0046872">
    <property type="term" value="F:metal ion binding"/>
    <property type="evidence" value="ECO:0007669"/>
    <property type="project" value="UniProtKB-UniRule"/>
</dbReference>
<keyword evidence="6 7" id="KW-0482">Metalloprotease</keyword>
<dbReference type="InterPro" id="IPR024077">
    <property type="entry name" value="Neurolysin/TOP_dom2"/>
</dbReference>
<proteinExistence type="inferred from homology"/>
<dbReference type="InterPro" id="IPR045090">
    <property type="entry name" value="Pept_M3A_M3B"/>
</dbReference>
<evidence type="ECO:0000256" key="1">
    <source>
        <dbReference type="ARBA" id="ARBA00006040"/>
    </source>
</evidence>
<protein>
    <recommendedName>
        <fullName evidence="8">Peptidase M3A/M3B catalytic domain-containing protein</fullName>
    </recommendedName>
</protein>
<keyword evidence="3 7" id="KW-0479">Metal-binding</keyword>
<comment type="cofactor">
    <cofactor evidence="7">
        <name>Zn(2+)</name>
        <dbReference type="ChEBI" id="CHEBI:29105"/>
    </cofactor>
    <text evidence="7">Binds 1 zinc ion.</text>
</comment>
<sequence>MSLPHNYQSPPQQLALFNDTPQSILQIAKEACERRSALYDELVAEVSVDRASFDNVIRPIAAAENERQIIVGRVCLYKDVSGDKNLRDASSEASQILANSENKAYLRQDIFNLIDAVYKHRNNEWLDPESIRFLEDEHREYSRNGLGLEPGHSQVRFKQIQSRIVQTEAEFRKNLNEEKSCIWLTPAELVGVPQDFVDALEKGAGKNEGKLRVSLADTDVFAVCGFAENADIRRQVFIANETKCGSNVPLFKELIILRDEAARMLGYSNHASFQMQNSMAKSPEAVETFLNGLISSLQARGRQEVARLSKLKETDAQARGISYDGNYYLWDHIYYTQLLLKKEYAFDGDRFSEYFPAETTVDRMLSMFGKLLGFDFVKLKAEYRAALSPTGEAKDIIWHGDVLVFSVWNDSSEGGGFAGYLYLDLHPRQGKYGYAAKFTVHRGFLKEDGTRSYPATALVCNFTKPAAGKPSLLKHHELIRLFHELGHCLHDLASTCTYSRFHGTATVSDFVEAPSQMLENWFWDPKVVRSVSSHYDTGEKIPDDLVKSLISTKYTNKAVYNLRQACYGLFDMAVHAPKRHEDVENMRVSEVYNQLLRKLGIKGPEVQGEKDGWGNGHVITIHHVKGGYYRYQWSKRFGDEMFFVGFKSDPMNGKEGRRYRHTVLEKGGSEDAKLLVTQFLVREPNLEAVFASLGIDQ</sequence>
<evidence type="ECO:0000256" key="7">
    <source>
        <dbReference type="RuleBase" id="RU003435"/>
    </source>
</evidence>
<dbReference type="Gene3D" id="1.20.1050.40">
    <property type="entry name" value="Endopeptidase. Chain P, domain 1"/>
    <property type="match status" value="1"/>
</dbReference>
<keyword evidence="5 7" id="KW-0862">Zinc</keyword>
<dbReference type="AlphaFoldDB" id="A0A9W4WJG0"/>
<keyword evidence="4 7" id="KW-0378">Hydrolase</keyword>
<evidence type="ECO:0000313" key="9">
    <source>
        <dbReference type="EMBL" id="CAI0654524.1"/>
    </source>
</evidence>
<keyword evidence="2 7" id="KW-0645">Protease</keyword>
<dbReference type="Proteomes" id="UP001152533">
    <property type="component" value="Unassembled WGS sequence"/>
</dbReference>
<dbReference type="InterPro" id="IPR024080">
    <property type="entry name" value="Neurolysin/TOP_N"/>
</dbReference>
<dbReference type="SUPFAM" id="SSF55486">
    <property type="entry name" value="Metalloproteases ('zincins'), catalytic domain"/>
    <property type="match status" value="1"/>
</dbReference>
<evidence type="ECO:0000256" key="5">
    <source>
        <dbReference type="ARBA" id="ARBA00022833"/>
    </source>
</evidence>
<dbReference type="InterPro" id="IPR001567">
    <property type="entry name" value="Pept_M3A_M3B_dom"/>
</dbReference>
<dbReference type="GO" id="GO:0004222">
    <property type="term" value="F:metalloendopeptidase activity"/>
    <property type="evidence" value="ECO:0007669"/>
    <property type="project" value="InterPro"/>
</dbReference>
<dbReference type="InterPro" id="IPR024079">
    <property type="entry name" value="MetalloPept_cat_dom_sf"/>
</dbReference>
<organism evidence="9 10">
    <name type="scientific">Colletotrichum noveboracense</name>
    <dbReference type="NCBI Taxonomy" id="2664923"/>
    <lineage>
        <taxon>Eukaryota</taxon>
        <taxon>Fungi</taxon>
        <taxon>Dikarya</taxon>
        <taxon>Ascomycota</taxon>
        <taxon>Pezizomycotina</taxon>
        <taxon>Sordariomycetes</taxon>
        <taxon>Hypocreomycetidae</taxon>
        <taxon>Glomerellales</taxon>
        <taxon>Glomerellaceae</taxon>
        <taxon>Colletotrichum</taxon>
        <taxon>Colletotrichum gloeosporioides species complex</taxon>
    </lineage>
</organism>
<evidence type="ECO:0000256" key="2">
    <source>
        <dbReference type="ARBA" id="ARBA00022670"/>
    </source>
</evidence>
<comment type="caution">
    <text evidence="9">The sequence shown here is derived from an EMBL/GenBank/DDBJ whole genome shotgun (WGS) entry which is preliminary data.</text>
</comment>
<dbReference type="Pfam" id="PF01432">
    <property type="entry name" value="Peptidase_M3"/>
    <property type="match status" value="1"/>
</dbReference>
<evidence type="ECO:0000256" key="6">
    <source>
        <dbReference type="ARBA" id="ARBA00023049"/>
    </source>
</evidence>
<feature type="domain" description="Peptidase M3A/M3B catalytic" evidence="8">
    <location>
        <begin position="228"/>
        <end position="694"/>
    </location>
</feature>
<dbReference type="Gene3D" id="3.40.390.10">
    <property type="entry name" value="Collagenase (Catalytic Domain)"/>
    <property type="match status" value="1"/>
</dbReference>
<comment type="similarity">
    <text evidence="1 7">Belongs to the peptidase M3 family.</text>
</comment>
<dbReference type="GO" id="GO:0006508">
    <property type="term" value="P:proteolysis"/>
    <property type="evidence" value="ECO:0007669"/>
    <property type="project" value="UniProtKB-KW"/>
</dbReference>
<dbReference type="FunFam" id="3.40.390.10:FF:000074">
    <property type="entry name" value="Metalloprotease"/>
    <property type="match status" value="1"/>
</dbReference>
<dbReference type="CDD" id="cd06455">
    <property type="entry name" value="M3A_TOP"/>
    <property type="match status" value="1"/>
</dbReference>
<dbReference type="PANTHER" id="PTHR11804">
    <property type="entry name" value="PROTEASE M3 THIMET OLIGOPEPTIDASE-RELATED"/>
    <property type="match status" value="1"/>
</dbReference>
<dbReference type="GO" id="GO:0006518">
    <property type="term" value="P:peptide metabolic process"/>
    <property type="evidence" value="ECO:0007669"/>
    <property type="project" value="TreeGrafter"/>
</dbReference>
<evidence type="ECO:0000313" key="10">
    <source>
        <dbReference type="Proteomes" id="UP001152533"/>
    </source>
</evidence>
<reference evidence="9" key="1">
    <citation type="submission" date="2022-08" db="EMBL/GenBank/DDBJ databases">
        <authorList>
            <person name="Giroux E."/>
            <person name="Giroux E."/>
        </authorList>
    </citation>
    <scope>NUCLEOTIDE SEQUENCE</scope>
    <source>
        <strain evidence="9">H1091258</strain>
    </source>
</reference>
<evidence type="ECO:0000256" key="4">
    <source>
        <dbReference type="ARBA" id="ARBA00022801"/>
    </source>
</evidence>
<evidence type="ECO:0000256" key="3">
    <source>
        <dbReference type="ARBA" id="ARBA00022723"/>
    </source>
</evidence>
<evidence type="ECO:0000259" key="8">
    <source>
        <dbReference type="Pfam" id="PF01432"/>
    </source>
</evidence>
<name>A0A9W4WJG0_9PEZI</name>
<dbReference type="EMBL" id="CAMGZC010002186">
    <property type="protein sequence ID" value="CAI0654524.1"/>
    <property type="molecule type" value="Genomic_DNA"/>
</dbReference>
<keyword evidence="10" id="KW-1185">Reference proteome</keyword>